<dbReference type="EMBL" id="UINC01204908">
    <property type="protein sequence ID" value="SVE25842.1"/>
    <property type="molecule type" value="Genomic_DNA"/>
</dbReference>
<sequence length="172" mass="19613">MNSLKFIFRYLKYIFISNNRHYIQSSFVYNFVTNVITTKTKDKSCTDIELLRRELILNNNKIQITDFGSGSKINSAKERKISDIAKNSAKTTKYGKLLYRIIKYYQPKKILELGSSLGISTCYLATGNPGANVLTIEGCPETAKLALKNFYKMKLKNIKLEIGNFDNKLISA</sequence>
<protein>
    <recommendedName>
        <fullName evidence="2">SAM-dependent methyltransferase TRM5/TYW2-type domain-containing protein</fullName>
    </recommendedName>
</protein>
<dbReference type="SUPFAM" id="SSF53335">
    <property type="entry name" value="S-adenosyl-L-methionine-dependent methyltransferases"/>
    <property type="match status" value="1"/>
</dbReference>
<proteinExistence type="predicted"/>
<organism evidence="1">
    <name type="scientific">marine metagenome</name>
    <dbReference type="NCBI Taxonomy" id="408172"/>
    <lineage>
        <taxon>unclassified sequences</taxon>
        <taxon>metagenomes</taxon>
        <taxon>ecological metagenomes</taxon>
    </lineage>
</organism>
<dbReference type="Gene3D" id="3.40.50.150">
    <property type="entry name" value="Vaccinia Virus protein VP39"/>
    <property type="match status" value="1"/>
</dbReference>
<evidence type="ECO:0000313" key="1">
    <source>
        <dbReference type="EMBL" id="SVE25842.1"/>
    </source>
</evidence>
<dbReference type="CDD" id="cd02440">
    <property type="entry name" value="AdoMet_MTases"/>
    <property type="match status" value="1"/>
</dbReference>
<gene>
    <name evidence="1" type="ORF">METZ01_LOCUS478696</name>
</gene>
<dbReference type="AlphaFoldDB" id="A0A383C0Z7"/>
<dbReference type="InterPro" id="IPR029063">
    <property type="entry name" value="SAM-dependent_MTases_sf"/>
</dbReference>
<accession>A0A383C0Z7</accession>
<reference evidence="1" key="1">
    <citation type="submission" date="2018-05" db="EMBL/GenBank/DDBJ databases">
        <authorList>
            <person name="Lanie J.A."/>
            <person name="Ng W.-L."/>
            <person name="Kazmierczak K.M."/>
            <person name="Andrzejewski T.M."/>
            <person name="Davidsen T.M."/>
            <person name="Wayne K.J."/>
            <person name="Tettelin H."/>
            <person name="Glass J.I."/>
            <person name="Rusch D."/>
            <person name="Podicherti R."/>
            <person name="Tsui H.-C.T."/>
            <person name="Winkler M.E."/>
        </authorList>
    </citation>
    <scope>NUCLEOTIDE SEQUENCE</scope>
</reference>
<feature type="non-terminal residue" evidence="1">
    <location>
        <position position="172"/>
    </location>
</feature>
<name>A0A383C0Z7_9ZZZZ</name>
<evidence type="ECO:0008006" key="2">
    <source>
        <dbReference type="Google" id="ProtNLM"/>
    </source>
</evidence>